<feature type="transmembrane region" description="Helical" evidence="11">
    <location>
        <begin position="131"/>
        <end position="154"/>
    </location>
</feature>
<feature type="transmembrane region" description="Helical" evidence="11">
    <location>
        <begin position="105"/>
        <end position="125"/>
    </location>
</feature>
<evidence type="ECO:0000256" key="1">
    <source>
        <dbReference type="ARBA" id="ARBA00004651"/>
    </source>
</evidence>
<evidence type="ECO:0000313" key="13">
    <source>
        <dbReference type="Proteomes" id="UP000694915"/>
    </source>
</evidence>
<keyword evidence="8 9" id="KW-0807">Transducer</keyword>
<keyword evidence="7 9" id="KW-0675">Receptor</keyword>
<evidence type="ECO:0000256" key="6">
    <source>
        <dbReference type="ARBA" id="ARBA00023136"/>
    </source>
</evidence>
<organism evidence="13 14">
    <name type="scientific">Microtus ochrogaster</name>
    <name type="common">Prairie vole</name>
    <dbReference type="NCBI Taxonomy" id="79684"/>
    <lineage>
        <taxon>Eukaryota</taxon>
        <taxon>Metazoa</taxon>
        <taxon>Chordata</taxon>
        <taxon>Craniata</taxon>
        <taxon>Vertebrata</taxon>
        <taxon>Euteleostomi</taxon>
        <taxon>Mammalia</taxon>
        <taxon>Eutheria</taxon>
        <taxon>Euarchontoglires</taxon>
        <taxon>Glires</taxon>
        <taxon>Rodentia</taxon>
        <taxon>Myomorpha</taxon>
        <taxon>Muroidea</taxon>
        <taxon>Cricetidae</taxon>
        <taxon>Arvicolinae</taxon>
        <taxon>Microtus</taxon>
    </lineage>
</organism>
<reference evidence="14" key="1">
    <citation type="submission" date="2025-08" db="UniProtKB">
        <authorList>
            <consortium name="RefSeq"/>
        </authorList>
    </citation>
    <scope>IDENTIFICATION</scope>
</reference>
<evidence type="ECO:0000256" key="3">
    <source>
        <dbReference type="ARBA" id="ARBA00022692"/>
    </source>
</evidence>
<dbReference type="GeneID" id="101996614"/>
<dbReference type="PROSITE" id="PS00237">
    <property type="entry name" value="G_PROTEIN_RECEP_F1_1"/>
    <property type="match status" value="1"/>
</dbReference>
<evidence type="ECO:0000256" key="11">
    <source>
        <dbReference type="SAM" id="Phobius"/>
    </source>
</evidence>
<keyword evidence="3 9" id="KW-0812">Transmembrane</keyword>
<keyword evidence="13" id="KW-1185">Reference proteome</keyword>
<keyword evidence="6 11" id="KW-0472">Membrane</keyword>
<evidence type="ECO:0000256" key="8">
    <source>
        <dbReference type="ARBA" id="ARBA00023224"/>
    </source>
</evidence>
<dbReference type="SUPFAM" id="SSF81321">
    <property type="entry name" value="Family A G protein-coupled receptor-like"/>
    <property type="match status" value="1"/>
</dbReference>
<feature type="transmembrane region" description="Helical" evidence="11">
    <location>
        <begin position="210"/>
        <end position="228"/>
    </location>
</feature>
<evidence type="ECO:0000256" key="7">
    <source>
        <dbReference type="ARBA" id="ARBA00023170"/>
    </source>
</evidence>
<dbReference type="InterPro" id="IPR000276">
    <property type="entry name" value="GPCR_Rhodpsn"/>
</dbReference>
<evidence type="ECO:0000256" key="4">
    <source>
        <dbReference type="ARBA" id="ARBA00022989"/>
    </source>
</evidence>
<dbReference type="PANTHER" id="PTHR11334:SF29">
    <property type="entry name" value="MAS-RELATED G-PROTEIN COUPLED RECEPTOR MEMBER X2"/>
    <property type="match status" value="1"/>
</dbReference>
<dbReference type="Pfam" id="PF00001">
    <property type="entry name" value="7tm_1"/>
    <property type="match status" value="1"/>
</dbReference>
<evidence type="ECO:0000256" key="5">
    <source>
        <dbReference type="ARBA" id="ARBA00023040"/>
    </source>
</evidence>
<comment type="subcellular location">
    <subcellularLocation>
        <location evidence="1">Cell membrane</location>
        <topology evidence="1">Multi-pass membrane protein</topology>
    </subcellularLocation>
</comment>
<gene>
    <name evidence="14" type="primary">LOC101996614</name>
</gene>
<protein>
    <submittedName>
        <fullName evidence="14">Mas-related G-protein coupled receptor member B2-like</fullName>
    </submittedName>
</protein>
<evidence type="ECO:0000256" key="9">
    <source>
        <dbReference type="RuleBase" id="RU000688"/>
    </source>
</evidence>
<accession>A0ABM1AP96</accession>
<dbReference type="PRINTS" id="PR00237">
    <property type="entry name" value="GPCRRHODOPSN"/>
</dbReference>
<dbReference type="InterPro" id="IPR017452">
    <property type="entry name" value="GPCR_Rhodpsn_7TM"/>
</dbReference>
<dbReference type="RefSeq" id="XP_013205704.1">
    <property type="nucleotide sequence ID" value="XM_013350250.1"/>
</dbReference>
<evidence type="ECO:0000256" key="10">
    <source>
        <dbReference type="SAM" id="MobiDB-lite"/>
    </source>
</evidence>
<feature type="region of interest" description="Disordered" evidence="10">
    <location>
        <begin position="323"/>
        <end position="343"/>
    </location>
</feature>
<keyword evidence="5 9" id="KW-0297">G-protein coupled receptor</keyword>
<dbReference type="PROSITE" id="PS50262">
    <property type="entry name" value="G_PROTEIN_RECEP_F1_2"/>
    <property type="match status" value="1"/>
</dbReference>
<keyword evidence="2" id="KW-1003">Cell membrane</keyword>
<comment type="similarity">
    <text evidence="9">Belongs to the G-protein coupled receptor 1 family.</text>
</comment>
<sequence length="343" mass="39224">MCSCPFILCSRSISGDFIIKDSNISTWETTITAQNGSIYTDSSQCEILSQAMIYLSLVFTLVGMPGNAIVLWILGFNMRRNAFSVYILNLAMADFLFLSFKFVHYLLYIINISSIFIKIPIFLFVVQTLSYISGLSFLSAISVERCLSVLWPIWYRCRRPRHTSAVTCALLWAISLLLSLLHGEACFLLFNNNLFLSCETLNYISDYWSIVLFVVLCGSSLILLVRIVCGTQRIPVTRLFMIIMLTVLFFLIFGLPFGIYFLLQKWFGNLNDGNMCHLFVTVFLYCVNSSANPIIYFFIGSIRHQTFQRKSLKLFLQRAMQDTPEEEGGERACSRKAEELETL</sequence>
<feature type="compositionally biased region" description="Basic and acidic residues" evidence="10">
    <location>
        <begin position="329"/>
        <end position="343"/>
    </location>
</feature>
<feature type="transmembrane region" description="Helical" evidence="11">
    <location>
        <begin position="240"/>
        <end position="263"/>
    </location>
</feature>
<proteinExistence type="inferred from homology"/>
<feature type="transmembrane region" description="Helical" evidence="11">
    <location>
        <begin position="52"/>
        <end position="75"/>
    </location>
</feature>
<dbReference type="Proteomes" id="UP000694915">
    <property type="component" value="Chromosome 22"/>
</dbReference>
<dbReference type="Gene3D" id="1.20.1070.10">
    <property type="entry name" value="Rhodopsin 7-helix transmembrane proteins"/>
    <property type="match status" value="1"/>
</dbReference>
<evidence type="ECO:0000259" key="12">
    <source>
        <dbReference type="PROSITE" id="PS50262"/>
    </source>
</evidence>
<evidence type="ECO:0000313" key="14">
    <source>
        <dbReference type="RefSeq" id="XP_013205704.1"/>
    </source>
</evidence>
<evidence type="ECO:0000256" key="2">
    <source>
        <dbReference type="ARBA" id="ARBA00022475"/>
    </source>
</evidence>
<dbReference type="PANTHER" id="PTHR11334">
    <property type="entry name" value="MAS-RELATED G-PROTEIN COUPLED RECEPTOR"/>
    <property type="match status" value="1"/>
</dbReference>
<dbReference type="InterPro" id="IPR026234">
    <property type="entry name" value="MRGPCRFAMILY"/>
</dbReference>
<dbReference type="PRINTS" id="PR02108">
    <property type="entry name" value="MRGPCRFAMILY"/>
</dbReference>
<keyword evidence="4 11" id="KW-1133">Transmembrane helix</keyword>
<name>A0ABM1AP96_MICOH</name>
<feature type="domain" description="G-protein coupled receptors family 1 profile" evidence="12">
    <location>
        <begin position="66"/>
        <end position="296"/>
    </location>
</feature>
<feature type="transmembrane region" description="Helical" evidence="11">
    <location>
        <begin position="166"/>
        <end position="190"/>
    </location>
</feature>
<feature type="transmembrane region" description="Helical" evidence="11">
    <location>
        <begin position="278"/>
        <end position="299"/>
    </location>
</feature>